<evidence type="ECO:0000313" key="2">
    <source>
        <dbReference type="EnsemblPlants" id="OMERI06G09540.1"/>
    </source>
</evidence>
<dbReference type="Proteomes" id="UP000008021">
    <property type="component" value="Chromosome 6"/>
</dbReference>
<evidence type="ECO:0008006" key="4">
    <source>
        <dbReference type="Google" id="ProtNLM"/>
    </source>
</evidence>
<dbReference type="PANTHER" id="PTHR31265">
    <property type="entry name" value="OS02G0527500 PROTEIN-RELATED"/>
    <property type="match status" value="1"/>
</dbReference>
<feature type="region of interest" description="Disordered" evidence="1">
    <location>
        <begin position="163"/>
        <end position="199"/>
    </location>
</feature>
<sequence>MLKNGGFEEGPYIFPNTSWGVLVPPMDEDDYSPLSPWTILSTTKSVKYIDAAHYAVPGGARAVEMVSGMETAMVQEVSTVPGRSYRLEFSVGDAGDGCSGSLTVQAYACGDERGGRRGGGRRRAALLACCCPVRRGGRPSAEEKTDAGATAVRSVDGRTAIAAASGRGGGHGQPHRRRHHPSPPQQAGVPPRCRRQRPPRRLHRLRLLLQCRPFRHPVLQGPAVGAVGEADAELAAAQEVAVKVVASAAGRPDGWRGREKRGTTSMRRRRRRRTPATAQRLVRAAEEEEETRRTPTTTMATPTTTMLTGSRALARRSPPPVLATPLPQREVKKEEKKRKGKERDDVAR</sequence>
<dbReference type="Gene3D" id="2.60.120.260">
    <property type="entry name" value="Galactose-binding domain-like"/>
    <property type="match status" value="1"/>
</dbReference>
<dbReference type="EnsemblPlants" id="OMERI06G09540.1">
    <property type="protein sequence ID" value="OMERI06G09540.1"/>
    <property type="gene ID" value="OMERI06G09540"/>
</dbReference>
<feature type="region of interest" description="Disordered" evidence="1">
    <location>
        <begin position="253"/>
        <end position="348"/>
    </location>
</feature>
<protein>
    <recommendedName>
        <fullName evidence="4">DUF642 domain-containing protein</fullName>
    </recommendedName>
</protein>
<feature type="compositionally biased region" description="Basic and acidic residues" evidence="1">
    <location>
        <begin position="253"/>
        <end position="262"/>
    </location>
</feature>
<dbReference type="AlphaFoldDB" id="A0A0E0DZB0"/>
<evidence type="ECO:0000313" key="3">
    <source>
        <dbReference type="Proteomes" id="UP000008021"/>
    </source>
</evidence>
<keyword evidence="3" id="KW-1185">Reference proteome</keyword>
<dbReference type="Gramene" id="OMERI06G09540.1">
    <property type="protein sequence ID" value="OMERI06G09540.1"/>
    <property type="gene ID" value="OMERI06G09540"/>
</dbReference>
<dbReference type="PANTHER" id="PTHR31265:SF7">
    <property type="entry name" value="OS04G0494800 PROTEIN"/>
    <property type="match status" value="1"/>
</dbReference>
<dbReference type="STRING" id="40149.A0A0E0DZB0"/>
<name>A0A0E0DZB0_9ORYZ</name>
<organism evidence="2">
    <name type="scientific">Oryza meridionalis</name>
    <dbReference type="NCBI Taxonomy" id="40149"/>
    <lineage>
        <taxon>Eukaryota</taxon>
        <taxon>Viridiplantae</taxon>
        <taxon>Streptophyta</taxon>
        <taxon>Embryophyta</taxon>
        <taxon>Tracheophyta</taxon>
        <taxon>Spermatophyta</taxon>
        <taxon>Magnoliopsida</taxon>
        <taxon>Liliopsida</taxon>
        <taxon>Poales</taxon>
        <taxon>Poaceae</taxon>
        <taxon>BOP clade</taxon>
        <taxon>Oryzoideae</taxon>
        <taxon>Oryzeae</taxon>
        <taxon>Oryzinae</taxon>
        <taxon>Oryza</taxon>
    </lineage>
</organism>
<reference evidence="2" key="2">
    <citation type="submission" date="2018-05" db="EMBL/GenBank/DDBJ databases">
        <title>OmerRS3 (Oryza meridionalis Reference Sequence Version 3).</title>
        <authorList>
            <person name="Zhang J."/>
            <person name="Kudrna D."/>
            <person name="Lee S."/>
            <person name="Talag J."/>
            <person name="Welchert J."/>
            <person name="Wing R.A."/>
        </authorList>
    </citation>
    <scope>NUCLEOTIDE SEQUENCE [LARGE SCALE GENOMIC DNA]</scope>
    <source>
        <strain evidence="2">cv. OR44</strain>
    </source>
</reference>
<dbReference type="InterPro" id="IPR052437">
    <property type="entry name" value="Pectin_Meth_Modulator"/>
</dbReference>
<reference evidence="2" key="1">
    <citation type="submission" date="2015-04" db="UniProtKB">
        <authorList>
            <consortium name="EnsemblPlants"/>
        </authorList>
    </citation>
    <scope>IDENTIFICATION</scope>
</reference>
<feature type="compositionally biased region" description="Low complexity" evidence="1">
    <location>
        <begin position="294"/>
        <end position="306"/>
    </location>
</feature>
<dbReference type="eggNOG" id="ENOG502QRP6">
    <property type="taxonomic scope" value="Eukaryota"/>
</dbReference>
<accession>A0A0E0DZB0</accession>
<proteinExistence type="predicted"/>
<evidence type="ECO:0000256" key="1">
    <source>
        <dbReference type="SAM" id="MobiDB-lite"/>
    </source>
</evidence>
<dbReference type="HOGENOM" id="CLU_797826_0_0_1"/>